<evidence type="ECO:0000313" key="2">
    <source>
        <dbReference type="Proteomes" id="UP000724584"/>
    </source>
</evidence>
<comment type="caution">
    <text evidence="1">The sequence shown here is derived from an EMBL/GenBank/DDBJ whole genome shotgun (WGS) entry which is preliminary data.</text>
</comment>
<dbReference type="Proteomes" id="UP000724584">
    <property type="component" value="Unassembled WGS sequence"/>
</dbReference>
<organism evidence="1 2">
    <name type="scientific">Chaetomium tenue</name>
    <dbReference type="NCBI Taxonomy" id="1854479"/>
    <lineage>
        <taxon>Eukaryota</taxon>
        <taxon>Fungi</taxon>
        <taxon>Dikarya</taxon>
        <taxon>Ascomycota</taxon>
        <taxon>Pezizomycotina</taxon>
        <taxon>Sordariomycetes</taxon>
        <taxon>Sordariomycetidae</taxon>
        <taxon>Sordariales</taxon>
        <taxon>Chaetomiaceae</taxon>
        <taxon>Chaetomium</taxon>
    </lineage>
</organism>
<name>A0ACB7PIE5_9PEZI</name>
<sequence>MSFGFSVGDFLAAIELVHDLAVALSDGRGSSVKFQGLIQELYSIERVMIEIKNLQVPKELEQRLWMIQQATSHCQTIISNFLRRNDSYMRCLREGGSKAWWKDAYYKIKWAVYKVKDVDELRASLRGHATAMGFMFQLLQIESREVTITQIESQVQSQASSARSSLKQLVLSLQNNLIQEITKATSE</sequence>
<evidence type="ECO:0000313" key="1">
    <source>
        <dbReference type="EMBL" id="KAH6637118.1"/>
    </source>
</evidence>
<dbReference type="EMBL" id="JAGIZQ010000003">
    <property type="protein sequence ID" value="KAH6637118.1"/>
    <property type="molecule type" value="Genomic_DNA"/>
</dbReference>
<keyword evidence="2" id="KW-1185">Reference proteome</keyword>
<reference evidence="1 2" key="1">
    <citation type="journal article" date="2021" name="Nat. Commun.">
        <title>Genetic determinants of endophytism in the Arabidopsis root mycobiome.</title>
        <authorList>
            <person name="Mesny F."/>
            <person name="Miyauchi S."/>
            <person name="Thiergart T."/>
            <person name="Pickel B."/>
            <person name="Atanasova L."/>
            <person name="Karlsson M."/>
            <person name="Huettel B."/>
            <person name="Barry K.W."/>
            <person name="Haridas S."/>
            <person name="Chen C."/>
            <person name="Bauer D."/>
            <person name="Andreopoulos W."/>
            <person name="Pangilinan J."/>
            <person name="LaButti K."/>
            <person name="Riley R."/>
            <person name="Lipzen A."/>
            <person name="Clum A."/>
            <person name="Drula E."/>
            <person name="Henrissat B."/>
            <person name="Kohler A."/>
            <person name="Grigoriev I.V."/>
            <person name="Martin F.M."/>
            <person name="Hacquard S."/>
        </authorList>
    </citation>
    <scope>NUCLEOTIDE SEQUENCE [LARGE SCALE GENOMIC DNA]</scope>
    <source>
        <strain evidence="1 2">MPI-SDFR-AT-0079</strain>
    </source>
</reference>
<proteinExistence type="predicted"/>
<protein>
    <submittedName>
        <fullName evidence="1">Uncharacterized protein</fullName>
    </submittedName>
</protein>
<gene>
    <name evidence="1" type="ORF">F5144DRAFT_207202</name>
</gene>
<accession>A0ACB7PIE5</accession>